<protein>
    <submittedName>
        <fullName evidence="2">Uncharacterized protein</fullName>
    </submittedName>
</protein>
<dbReference type="AlphaFoldDB" id="C7RD20"/>
<gene>
    <name evidence="2" type="ordered locus">Kkor_1750</name>
</gene>
<evidence type="ECO:0000313" key="2">
    <source>
        <dbReference type="EMBL" id="ACV27162.1"/>
    </source>
</evidence>
<reference evidence="2 3" key="1">
    <citation type="journal article" date="2009" name="Stand. Genomic Sci.">
        <title>Complete genome sequence of Kangiella koreensis type strain (SW-125).</title>
        <authorList>
            <person name="Han C."/>
            <person name="Sikorski J."/>
            <person name="Lapidus A."/>
            <person name="Nolan M."/>
            <person name="Glavina Del Rio T."/>
            <person name="Tice H."/>
            <person name="Cheng J.F."/>
            <person name="Lucas S."/>
            <person name="Chen F."/>
            <person name="Copeland A."/>
            <person name="Ivanova N."/>
            <person name="Mavromatis K."/>
            <person name="Ovchinnikova G."/>
            <person name="Pati A."/>
            <person name="Bruce D."/>
            <person name="Goodwin L."/>
            <person name="Pitluck S."/>
            <person name="Chen A."/>
            <person name="Palaniappan K."/>
            <person name="Land M."/>
            <person name="Hauser L."/>
            <person name="Chang Y.J."/>
            <person name="Jeffries C.D."/>
            <person name="Chain P."/>
            <person name="Saunders E."/>
            <person name="Brettin T."/>
            <person name="Goker M."/>
            <person name="Tindall B.J."/>
            <person name="Bristow J."/>
            <person name="Eisen J.A."/>
            <person name="Markowitz V."/>
            <person name="Hugenholtz P."/>
            <person name="Kyrpides N.C."/>
            <person name="Klenk H.P."/>
            <person name="Detter J.C."/>
        </authorList>
    </citation>
    <scope>NUCLEOTIDE SEQUENCE [LARGE SCALE GENOMIC DNA]</scope>
    <source>
        <strain evidence="3">DSM 16069 / KCTC 12182 / SW-125</strain>
    </source>
</reference>
<dbReference type="KEGG" id="kko:Kkor_1750"/>
<dbReference type="HOGENOM" id="CLU_130353_0_0_6"/>
<proteinExistence type="predicted"/>
<dbReference type="RefSeq" id="WP_015780768.1">
    <property type="nucleotide sequence ID" value="NC_013166.1"/>
</dbReference>
<feature type="transmembrane region" description="Helical" evidence="1">
    <location>
        <begin position="6"/>
        <end position="26"/>
    </location>
</feature>
<feature type="transmembrane region" description="Helical" evidence="1">
    <location>
        <begin position="65"/>
        <end position="84"/>
    </location>
</feature>
<organism evidence="2 3">
    <name type="scientific">Kangiella koreensis (strain DSM 16069 / JCM 12317 / KCTC 12182 / SW-125)</name>
    <dbReference type="NCBI Taxonomy" id="523791"/>
    <lineage>
        <taxon>Bacteria</taxon>
        <taxon>Pseudomonadati</taxon>
        <taxon>Pseudomonadota</taxon>
        <taxon>Gammaproteobacteria</taxon>
        <taxon>Kangiellales</taxon>
        <taxon>Kangiellaceae</taxon>
        <taxon>Kangiella</taxon>
    </lineage>
</organism>
<keyword evidence="1" id="KW-0812">Transmembrane</keyword>
<feature type="transmembrane region" description="Helical" evidence="1">
    <location>
        <begin position="38"/>
        <end position="59"/>
    </location>
</feature>
<dbReference type="Proteomes" id="UP000001231">
    <property type="component" value="Chromosome"/>
</dbReference>
<evidence type="ECO:0000313" key="3">
    <source>
        <dbReference type="Proteomes" id="UP000001231"/>
    </source>
</evidence>
<keyword evidence="1" id="KW-1133">Transmembrane helix</keyword>
<sequence>MNWNFLIQALIALLVGAGVFYIAAPHSWGVGVFIQEPIYAAISLGISLVILIPTGLLLFRKKQKYFFSMFFFSFIGIALVVYLYRAPDRYSYPSDSLEEDVRALLYEAGMPLSLGFDIRNRRKVAFDVFAENRWEVEVYGRGYNNHIIFYYVERFGEGKLTSSYEVNWSKLTRKPQ</sequence>
<dbReference type="EMBL" id="CP001707">
    <property type="protein sequence ID" value="ACV27162.1"/>
    <property type="molecule type" value="Genomic_DNA"/>
</dbReference>
<name>C7RD20_KANKD</name>
<keyword evidence="1" id="KW-0472">Membrane</keyword>
<accession>C7RD20</accession>
<keyword evidence="3" id="KW-1185">Reference proteome</keyword>
<dbReference type="InParanoid" id="C7RD20"/>
<evidence type="ECO:0000256" key="1">
    <source>
        <dbReference type="SAM" id="Phobius"/>
    </source>
</evidence>